<dbReference type="EMBL" id="JAESJJ010000011">
    <property type="protein sequence ID" value="MBL3609168.1"/>
    <property type="molecule type" value="Genomic_DNA"/>
</dbReference>
<reference evidence="1 2" key="1">
    <citation type="submission" date="2021-01" db="EMBL/GenBank/DDBJ databases">
        <title>Draft genomes of Rhodovulum sulfidophilum.</title>
        <authorList>
            <person name="Guzman M.S."/>
        </authorList>
    </citation>
    <scope>NUCLEOTIDE SEQUENCE [LARGE SCALE GENOMIC DNA]</scope>
    <source>
        <strain evidence="1 2">AB35</strain>
    </source>
</reference>
<sequence>MHLHTTINGPIMAPESPERAREQGQLGYMQWLGSMPGNAPYKDEAIYACIAAMDLERSKPAVAVFCELIRASLRKPLRRLDLALPRPRRRGGAAVRRSRL</sequence>
<evidence type="ECO:0000313" key="2">
    <source>
        <dbReference type="Proteomes" id="UP000604473"/>
    </source>
</evidence>
<dbReference type="RefSeq" id="WP_042458151.1">
    <property type="nucleotide sequence ID" value="NZ_CP015421.1"/>
</dbReference>
<dbReference type="GeneID" id="93541094"/>
<proteinExistence type="predicted"/>
<comment type="caution">
    <text evidence="1">The sequence shown here is derived from an EMBL/GenBank/DDBJ whole genome shotgun (WGS) entry which is preliminary data.</text>
</comment>
<dbReference type="Proteomes" id="UP000604473">
    <property type="component" value="Unassembled WGS sequence"/>
</dbReference>
<protein>
    <submittedName>
        <fullName evidence="1">Uncharacterized protein</fullName>
    </submittedName>
</protein>
<accession>A0ABS1RSW9</accession>
<keyword evidence="2" id="KW-1185">Reference proteome</keyword>
<evidence type="ECO:0000313" key="1">
    <source>
        <dbReference type="EMBL" id="MBL3609168.1"/>
    </source>
</evidence>
<name>A0ABS1RSW9_RHOSU</name>
<gene>
    <name evidence="1" type="ORF">JMM60_10205</name>
</gene>
<organism evidence="1 2">
    <name type="scientific">Rhodovulum sulfidophilum</name>
    <name type="common">Rhodobacter sulfidophilus</name>
    <dbReference type="NCBI Taxonomy" id="35806"/>
    <lineage>
        <taxon>Bacteria</taxon>
        <taxon>Pseudomonadati</taxon>
        <taxon>Pseudomonadota</taxon>
        <taxon>Alphaproteobacteria</taxon>
        <taxon>Rhodobacterales</taxon>
        <taxon>Paracoccaceae</taxon>
        <taxon>Rhodovulum</taxon>
    </lineage>
</organism>